<dbReference type="PROSITE" id="PS00678">
    <property type="entry name" value="WD_REPEATS_1"/>
    <property type="match status" value="2"/>
</dbReference>
<dbReference type="SUPFAM" id="SSF50978">
    <property type="entry name" value="WD40 repeat-like"/>
    <property type="match status" value="1"/>
</dbReference>
<evidence type="ECO:0000256" key="5">
    <source>
        <dbReference type="ARBA" id="ARBA00022737"/>
    </source>
</evidence>
<dbReference type="InterPro" id="IPR019775">
    <property type="entry name" value="WD40_repeat_CS"/>
</dbReference>
<dbReference type="GO" id="GO:0007019">
    <property type="term" value="P:microtubule depolymerization"/>
    <property type="evidence" value="ECO:0007669"/>
    <property type="project" value="TreeGrafter"/>
</dbReference>
<dbReference type="InterPro" id="IPR015943">
    <property type="entry name" value="WD40/YVTN_repeat-like_dom_sf"/>
</dbReference>
<dbReference type="PANTHER" id="PTHR19845">
    <property type="entry name" value="KATANIN P80 SUBUNIT"/>
    <property type="match status" value="1"/>
</dbReference>
<name>A0A023F0T8_TRIIF</name>
<evidence type="ECO:0000256" key="4">
    <source>
        <dbReference type="ARBA" id="ARBA00022701"/>
    </source>
</evidence>
<keyword evidence="2 7" id="KW-0963">Cytoplasm</keyword>
<reference evidence="12" key="1">
    <citation type="journal article" date="2014" name="PLoS Negl. Trop. Dis.">
        <title>An updated insight into the Sialotranscriptome of Triatoma infestans: developmental stage and geographic variations.</title>
        <authorList>
            <person name="Schwarz A."/>
            <person name="Medrano-Mercado N."/>
            <person name="Schaub G.A."/>
            <person name="Struchiner C.J."/>
            <person name="Bargues M.D."/>
            <person name="Levy M.Z."/>
            <person name="Ribeiro J.M."/>
        </authorList>
    </citation>
    <scope>NUCLEOTIDE SEQUENCE</scope>
    <source>
        <strain evidence="12">Chile</strain>
        <tissue evidence="12">Salivary glands</tissue>
    </source>
</reference>
<evidence type="ECO:0000256" key="1">
    <source>
        <dbReference type="ARBA" id="ARBA00004245"/>
    </source>
</evidence>
<feature type="domain" description="WDR36/Utp21 N-terminal" evidence="11">
    <location>
        <begin position="30"/>
        <end position="214"/>
    </location>
</feature>
<dbReference type="InterPro" id="IPR036322">
    <property type="entry name" value="WD40_repeat_dom_sf"/>
</dbReference>
<comment type="function">
    <text evidence="7">Participates in a complex which severs microtubules in an ATP-dependent manner. May act to target the enzymatic subunit of this complex to sites of action such as the centrosome. Microtubule severing may promote rapid reorganization of cellular microtubule arrays and the release of microtubules from the centrosome following nucleation.</text>
</comment>
<keyword evidence="7" id="KW-0498">Mitosis</keyword>
<dbReference type="Gene3D" id="2.130.10.10">
    <property type="entry name" value="YVTN repeat-like/Quinoprotein amine dehydrogenase"/>
    <property type="match status" value="1"/>
</dbReference>
<dbReference type="GO" id="GO:0005874">
    <property type="term" value="C:microtubule"/>
    <property type="evidence" value="ECO:0007669"/>
    <property type="project" value="UniProtKB-KW"/>
</dbReference>
<evidence type="ECO:0000256" key="7">
    <source>
        <dbReference type="HAMAP-Rule" id="MF_03022"/>
    </source>
</evidence>
<dbReference type="PROSITE" id="PS50082">
    <property type="entry name" value="WD_REPEATS_2"/>
    <property type="match status" value="5"/>
</dbReference>
<evidence type="ECO:0000256" key="8">
    <source>
        <dbReference type="PROSITE-ProRule" id="PRU00221"/>
    </source>
</evidence>
<keyword evidence="7" id="KW-0132">Cell division</keyword>
<feature type="compositionally biased region" description="Basic and acidic residues" evidence="9">
    <location>
        <begin position="474"/>
        <end position="498"/>
    </location>
</feature>
<proteinExistence type="evidence at transcript level"/>
<dbReference type="InterPro" id="IPR026962">
    <property type="entry name" value="KTNB1"/>
</dbReference>
<dbReference type="GO" id="GO:0051301">
    <property type="term" value="P:cell division"/>
    <property type="evidence" value="ECO:0007669"/>
    <property type="project" value="UniProtKB-KW"/>
</dbReference>
<sequence>MALPTKRAWKLQDFVAHSANVTCLALGHKSGHVLVTGGDDKKVNLWAIGKPNCIMSLSGHTTDIQCVRFGHTENQVCAGSLAGALKIWDLEAARLLRTLTGHKASIRAIEFHPYGDFITSGSSDTSVKLWDIRKKGCIFTYKGHTLAVNSLKFSPDGQWIASAGQEGIVKLWDLRMGRMLKEFPDHTAAVNSVEFHPHEFLLASASQDNTLNFWDLEHFKLVSATGKEMPSTRCLHFSAGGECLYAGATDTLRVYAWEPARTITSLHIPWGKVQDIATADNKLIGASFHLANVSLWVVDTTLLVQNDTSVEGESSPVHMSPFSHGNSLRKSFNKQKPSPEAKKSLSVKTIEESERSETDPEDETVPEIPNVNDYRAIFQPSRSLTRSPPVTIFAPPHISTPEKDDELAPQTLYGSPPQVQLSSTPDDDSSSSSQALAMFAVPNSPPRNVAKPIATSGNNGGGPPLMRQHSTSPDPREPVRRHSTSREHQDLSDHESEFPIKLSSIHHSVSESNIPRTAATGSNTIQQKVNSKQNIRSSSHSNTIGKPVLRETKSDRGIQSVMTPASTPVAAAPAITDEFVPMTADRPSGLDIDDFLPKTYQKGLPYSQTVPDMSEAEVLSSIMRGHDSLMAILESRTRNLQIVYSLWQNKDLKSAVDAAVNMNDNSVIVDFLGVIIHRPGIWNLDICVIVLPAIYNLLQSKYETHMRVGCDALRLILRNFTPVIKTNVLSGSSAVGVDIPREERYQKCVKCYNSLLSIRAFLLKRQTLQGPLGQSFRELHVSLQAIDAN</sequence>
<feature type="region of interest" description="Disordered" evidence="9">
    <location>
        <begin position="310"/>
        <end position="556"/>
    </location>
</feature>
<evidence type="ECO:0000256" key="2">
    <source>
        <dbReference type="ARBA" id="ARBA00022490"/>
    </source>
</evidence>
<feature type="repeat" description="WD" evidence="8">
    <location>
        <begin position="57"/>
        <end position="98"/>
    </location>
</feature>
<feature type="compositionally biased region" description="Polar residues" evidence="9">
    <location>
        <begin position="505"/>
        <end position="544"/>
    </location>
</feature>
<feature type="repeat" description="WD" evidence="8">
    <location>
        <begin position="141"/>
        <end position="182"/>
    </location>
</feature>
<dbReference type="CDD" id="cd00200">
    <property type="entry name" value="WD40"/>
    <property type="match status" value="1"/>
</dbReference>
<evidence type="ECO:0000256" key="9">
    <source>
        <dbReference type="SAM" id="MobiDB-lite"/>
    </source>
</evidence>
<dbReference type="Pfam" id="PF25171">
    <property type="entry name" value="Beta-prop_WDR36-Utp21_1st"/>
    <property type="match status" value="1"/>
</dbReference>
<dbReference type="PANTHER" id="PTHR19845:SF0">
    <property type="entry name" value="KATANIN P80 WD40 REPEAT-CONTAINING SUBUNIT B1"/>
    <property type="match status" value="1"/>
</dbReference>
<dbReference type="InterPro" id="IPR059157">
    <property type="entry name" value="WDR36-Utp21_N"/>
</dbReference>
<feature type="domain" description="Katanin p80 subunit C-terminal" evidence="10">
    <location>
        <begin position="624"/>
        <end position="782"/>
    </location>
</feature>
<comment type="subunit">
    <text evidence="7">Interacts with KATNA1. This interaction enhances the microtubule binding and severing activity of KATNA1 and also targets this activity to the centrosome.</text>
</comment>
<evidence type="ECO:0000259" key="11">
    <source>
        <dbReference type="Pfam" id="PF25171"/>
    </source>
</evidence>
<gene>
    <name evidence="7" type="primary">KATNB1</name>
</gene>
<organism evidence="12">
    <name type="scientific">Triatoma infestans</name>
    <name type="common">Assassin bug</name>
    <dbReference type="NCBI Taxonomy" id="30076"/>
    <lineage>
        <taxon>Eukaryota</taxon>
        <taxon>Metazoa</taxon>
        <taxon>Ecdysozoa</taxon>
        <taxon>Arthropoda</taxon>
        <taxon>Hexapoda</taxon>
        <taxon>Insecta</taxon>
        <taxon>Pterygota</taxon>
        <taxon>Neoptera</taxon>
        <taxon>Paraneoptera</taxon>
        <taxon>Hemiptera</taxon>
        <taxon>Heteroptera</taxon>
        <taxon>Panheteroptera</taxon>
        <taxon>Cimicomorpha</taxon>
        <taxon>Reduviidae</taxon>
        <taxon>Triatominae</taxon>
        <taxon>Triatoma</taxon>
    </lineage>
</organism>
<keyword evidence="3 8" id="KW-0853">WD repeat</keyword>
<evidence type="ECO:0000313" key="12">
    <source>
        <dbReference type="EMBL" id="JAC14599.1"/>
    </source>
</evidence>
<dbReference type="AlphaFoldDB" id="A0A023F0T8"/>
<dbReference type="GO" id="GO:0005813">
    <property type="term" value="C:centrosome"/>
    <property type="evidence" value="ECO:0007669"/>
    <property type="project" value="UniProtKB-SubCell"/>
</dbReference>
<dbReference type="GO" id="GO:0005737">
    <property type="term" value="C:cytoplasm"/>
    <property type="evidence" value="ECO:0007669"/>
    <property type="project" value="UniProtKB-SubCell"/>
</dbReference>
<comment type="similarity">
    <text evidence="7">Belongs to the WD repeat KATNB1 family.</text>
</comment>
<dbReference type="GO" id="GO:0000922">
    <property type="term" value="C:spindle pole"/>
    <property type="evidence" value="ECO:0007669"/>
    <property type="project" value="UniProtKB-SubCell"/>
</dbReference>
<comment type="subcellular location">
    <subcellularLocation>
        <location evidence="1 7">Cytoplasm</location>
        <location evidence="1 7">Cytoskeleton</location>
    </subcellularLocation>
    <subcellularLocation>
        <location evidence="7">Cytoplasm</location>
    </subcellularLocation>
    <subcellularLocation>
        <location evidence="7">Cytoplasm</location>
        <location evidence="7">Cytoskeleton</location>
        <location evidence="7">Microtubule organizing center</location>
        <location evidence="7">Centrosome</location>
    </subcellularLocation>
    <subcellularLocation>
        <location evidence="7">Cytoplasm</location>
        <location evidence="7">Cytoskeleton</location>
        <location evidence="7">Spindle pole</location>
    </subcellularLocation>
    <subcellularLocation>
        <location evidence="7">Cytoplasm</location>
        <location evidence="7">Cytoskeleton</location>
        <location evidence="7">Spindle</location>
    </subcellularLocation>
    <text evidence="7">Predominantly cytoplasmic. Localized to the interphase centrosome and mitotic spindle poles.</text>
</comment>
<dbReference type="PRINTS" id="PR00320">
    <property type="entry name" value="GPROTEINBRPT"/>
</dbReference>
<feature type="compositionally biased region" description="Polar residues" evidence="9">
    <location>
        <begin position="323"/>
        <end position="336"/>
    </location>
</feature>
<dbReference type="FunFam" id="2.130.10.10:FF:000462">
    <property type="entry name" value="Katanin p80 WD40 repeat-containing subunit B1"/>
    <property type="match status" value="1"/>
</dbReference>
<feature type="compositionally biased region" description="Basic and acidic residues" evidence="9">
    <location>
        <begin position="337"/>
        <end position="358"/>
    </location>
</feature>
<protein>
    <recommendedName>
        <fullName evidence="7">Katanin p80 WD40 repeat-containing subunit B1</fullName>
        <shortName evidence="7">Katanin p80 subunit B1</shortName>
    </recommendedName>
    <alternativeName>
        <fullName evidence="7">p80 katanin</fullName>
    </alternativeName>
</protein>
<feature type="repeat" description="WD" evidence="8">
    <location>
        <begin position="14"/>
        <end position="56"/>
    </location>
</feature>
<dbReference type="InterPro" id="IPR028021">
    <property type="entry name" value="Katanin_C-terminal"/>
</dbReference>
<dbReference type="GO" id="GO:0051013">
    <property type="term" value="P:microtubule severing"/>
    <property type="evidence" value="ECO:0007669"/>
    <property type="project" value="UniProtKB-UniRule"/>
</dbReference>
<accession>A0A023F0T8</accession>
<dbReference type="GO" id="GO:0008017">
    <property type="term" value="F:microtubule binding"/>
    <property type="evidence" value="ECO:0007669"/>
    <property type="project" value="UniProtKB-UniRule"/>
</dbReference>
<dbReference type="EMBL" id="GBBI01004113">
    <property type="protein sequence ID" value="JAC14599.1"/>
    <property type="molecule type" value="mRNA"/>
</dbReference>
<dbReference type="GO" id="GO:0008352">
    <property type="term" value="C:katanin complex"/>
    <property type="evidence" value="ECO:0007669"/>
    <property type="project" value="InterPro"/>
</dbReference>
<dbReference type="SMART" id="SM00320">
    <property type="entry name" value="WD40"/>
    <property type="match status" value="5"/>
</dbReference>
<dbReference type="InterPro" id="IPR001680">
    <property type="entry name" value="WD40_rpt"/>
</dbReference>
<keyword evidence="6 7" id="KW-0206">Cytoskeleton</keyword>
<evidence type="ECO:0000259" key="10">
    <source>
        <dbReference type="Pfam" id="PF13925"/>
    </source>
</evidence>
<feature type="repeat" description="WD" evidence="8">
    <location>
        <begin position="99"/>
        <end position="140"/>
    </location>
</feature>
<evidence type="ECO:0000256" key="6">
    <source>
        <dbReference type="ARBA" id="ARBA00023212"/>
    </source>
</evidence>
<dbReference type="HAMAP" id="MF_03022">
    <property type="entry name" value="Katanin_p80_B1"/>
    <property type="match status" value="1"/>
</dbReference>
<keyword evidence="5" id="KW-0677">Repeat</keyword>
<keyword evidence="4 7" id="KW-0493">Microtubule</keyword>
<keyword evidence="7" id="KW-0131">Cell cycle</keyword>
<dbReference type="PROSITE" id="PS50294">
    <property type="entry name" value="WD_REPEATS_REGION"/>
    <property type="match status" value="5"/>
</dbReference>
<evidence type="ECO:0000256" key="3">
    <source>
        <dbReference type="ARBA" id="ARBA00022574"/>
    </source>
</evidence>
<dbReference type="InterPro" id="IPR020472">
    <property type="entry name" value="WD40_PAC1"/>
</dbReference>
<dbReference type="Pfam" id="PF13925">
    <property type="entry name" value="Katanin_con80"/>
    <property type="match status" value="1"/>
</dbReference>
<feature type="repeat" description="WD" evidence="8">
    <location>
        <begin position="183"/>
        <end position="224"/>
    </location>
</feature>